<reference evidence="4 5" key="1">
    <citation type="submission" date="2023-07" db="EMBL/GenBank/DDBJ databases">
        <title>Genomic Encyclopedia of Type Strains, Phase IV (KMG-IV): sequencing the most valuable type-strain genomes for metagenomic binning, comparative biology and taxonomic classification.</title>
        <authorList>
            <person name="Goeker M."/>
        </authorList>
    </citation>
    <scope>NUCLEOTIDE SEQUENCE [LARGE SCALE GENOMIC DNA]</scope>
    <source>
        <strain evidence="4 5">DSM 19619</strain>
    </source>
</reference>
<dbReference type="PANTHER" id="PTHR34295">
    <property type="entry name" value="BIOTIN TRANSPORTER BIOY"/>
    <property type="match status" value="1"/>
</dbReference>
<evidence type="ECO:0000313" key="4">
    <source>
        <dbReference type="EMBL" id="MDQ0474848.1"/>
    </source>
</evidence>
<proteinExistence type="inferred from homology"/>
<keyword evidence="2" id="KW-1003">Cell membrane</keyword>
<comment type="subcellular location">
    <subcellularLocation>
        <location evidence="2">Cell membrane</location>
        <topology evidence="2">Multi-pass membrane protein</topology>
    </subcellularLocation>
</comment>
<organism evidence="4 5">
    <name type="scientific">Labrys wisconsinensis</name>
    <dbReference type="NCBI Taxonomy" id="425677"/>
    <lineage>
        <taxon>Bacteria</taxon>
        <taxon>Pseudomonadati</taxon>
        <taxon>Pseudomonadota</taxon>
        <taxon>Alphaproteobacteria</taxon>
        <taxon>Hyphomicrobiales</taxon>
        <taxon>Xanthobacteraceae</taxon>
        <taxon>Labrys</taxon>
    </lineage>
</organism>
<dbReference type="PIRSF" id="PIRSF016661">
    <property type="entry name" value="BioY"/>
    <property type="match status" value="1"/>
</dbReference>
<feature type="transmembrane region" description="Helical" evidence="3">
    <location>
        <begin position="126"/>
        <end position="148"/>
    </location>
</feature>
<keyword evidence="2" id="KW-0813">Transport</keyword>
<name>A0ABU0JKP0_9HYPH</name>
<dbReference type="Pfam" id="PF02632">
    <property type="entry name" value="BioY"/>
    <property type="match status" value="1"/>
</dbReference>
<evidence type="ECO:0000256" key="2">
    <source>
        <dbReference type="PIRNR" id="PIRNR016661"/>
    </source>
</evidence>
<protein>
    <recommendedName>
        <fullName evidence="2">Biotin transporter</fullName>
    </recommendedName>
</protein>
<comment type="caution">
    <text evidence="4">The sequence shown here is derived from an EMBL/GenBank/DDBJ whole genome shotgun (WGS) entry which is preliminary data.</text>
</comment>
<evidence type="ECO:0000256" key="1">
    <source>
        <dbReference type="ARBA" id="ARBA00010692"/>
    </source>
</evidence>
<dbReference type="PANTHER" id="PTHR34295:SF1">
    <property type="entry name" value="BIOTIN TRANSPORTER BIOY"/>
    <property type="match status" value="1"/>
</dbReference>
<feature type="transmembrane region" description="Helical" evidence="3">
    <location>
        <begin position="95"/>
        <end position="114"/>
    </location>
</feature>
<dbReference type="RefSeq" id="WP_307285155.1">
    <property type="nucleotide sequence ID" value="NZ_JAUSVX010000027.1"/>
</dbReference>
<comment type="similarity">
    <text evidence="1 2">Belongs to the BioY family.</text>
</comment>
<dbReference type="EMBL" id="JAUSVX010000027">
    <property type="protein sequence ID" value="MDQ0474848.1"/>
    <property type="molecule type" value="Genomic_DNA"/>
</dbReference>
<feature type="transmembrane region" description="Helical" evidence="3">
    <location>
        <begin position="160"/>
        <end position="181"/>
    </location>
</feature>
<keyword evidence="3" id="KW-0812">Transmembrane</keyword>
<gene>
    <name evidence="4" type="ORF">QO011_007890</name>
</gene>
<evidence type="ECO:0000313" key="5">
    <source>
        <dbReference type="Proteomes" id="UP001242480"/>
    </source>
</evidence>
<feature type="transmembrane region" description="Helical" evidence="3">
    <location>
        <begin position="53"/>
        <end position="75"/>
    </location>
</feature>
<sequence>MATAAPQAFVPLRLDGRPVLHKAVAVLVGTLFLAVSSWISIPMIPVPMTMQTFAVLAIGALYGWRLGALTVLAWLGEAALGLPVLAEFKTLYAVWSTAGYLVGFVFAAALVGWLAERGWTAGRLALSALAMVLGHVVLFAFGVAWLAFLFGADIAVAKGLTPFLFGSVLKSALAVAALEAARRGRQAA</sequence>
<evidence type="ECO:0000256" key="3">
    <source>
        <dbReference type="SAM" id="Phobius"/>
    </source>
</evidence>
<feature type="transmembrane region" description="Helical" evidence="3">
    <location>
        <begin position="20"/>
        <end position="41"/>
    </location>
</feature>
<dbReference type="Gene3D" id="1.10.1760.20">
    <property type="match status" value="1"/>
</dbReference>
<dbReference type="InterPro" id="IPR003784">
    <property type="entry name" value="BioY"/>
</dbReference>
<accession>A0ABU0JKP0</accession>
<keyword evidence="3" id="KW-1133">Transmembrane helix</keyword>
<keyword evidence="5" id="KW-1185">Reference proteome</keyword>
<keyword evidence="2 3" id="KW-0472">Membrane</keyword>
<dbReference type="Proteomes" id="UP001242480">
    <property type="component" value="Unassembled WGS sequence"/>
</dbReference>